<evidence type="ECO:0000259" key="1">
    <source>
        <dbReference type="SMART" id="SM00382"/>
    </source>
</evidence>
<dbReference type="PANTHER" id="PTHR38467">
    <property type="match status" value="1"/>
</dbReference>
<reference evidence="2 3" key="2">
    <citation type="submission" date="2018-03" db="EMBL/GenBank/DDBJ databases">
        <authorList>
            <person name="Keele B.F."/>
        </authorList>
    </citation>
    <scope>NUCLEOTIDE SEQUENCE [LARGE SCALE GENOMIC DNA]</scope>
    <source>
        <strain evidence="2 3">D13</strain>
        <plasmid evidence="3">Plasmid unnamed</plasmid>
    </source>
</reference>
<name>A0A2P1PZW0_9GAMM</name>
<dbReference type="Proteomes" id="UP000241074">
    <property type="component" value="Plasmid unnamed"/>
</dbReference>
<protein>
    <submittedName>
        <fullName evidence="2">Type IV secretion system protein TraC</fullName>
    </submittedName>
</protein>
<dbReference type="Pfam" id="PF19044">
    <property type="entry name" value="P-loop_TraG"/>
    <property type="match status" value="1"/>
</dbReference>
<accession>A0A2P1PZW0</accession>
<dbReference type="InterPro" id="IPR027417">
    <property type="entry name" value="P-loop_NTPase"/>
</dbReference>
<keyword evidence="3" id="KW-1185">Reference proteome</keyword>
<dbReference type="CDD" id="cd01127">
    <property type="entry name" value="TrwB_TraG_TraD_VirD4"/>
    <property type="match status" value="1"/>
</dbReference>
<dbReference type="PANTHER" id="PTHR38467:SF1">
    <property type="entry name" value="CONJUGATIVE TRANSFER: ASSEMBLY"/>
    <property type="match status" value="1"/>
</dbReference>
<dbReference type="SUPFAM" id="SSF52540">
    <property type="entry name" value="P-loop containing nucleoside triphosphate hydrolases"/>
    <property type="match status" value="1"/>
</dbReference>
<dbReference type="KEGG" id="xba:C7S18_23395"/>
<dbReference type="InterPro" id="IPR043964">
    <property type="entry name" value="P-loop_TraG"/>
</dbReference>
<dbReference type="InterPro" id="IPR003593">
    <property type="entry name" value="AAA+_ATPase"/>
</dbReference>
<gene>
    <name evidence="2" type="ORF">C7S18_23395</name>
</gene>
<dbReference type="InterPro" id="IPR053155">
    <property type="entry name" value="F-pilin_assembly_TraC"/>
</dbReference>
<dbReference type="EMBL" id="CP027861">
    <property type="protein sequence ID" value="AVQ00382.1"/>
    <property type="molecule type" value="Genomic_DNA"/>
</dbReference>
<reference evidence="2 3" key="1">
    <citation type="submission" date="2018-03" db="EMBL/GenBank/DDBJ databases">
        <title>Ahniella affigens gen. nov., sp. nov., a gammaproteobacterium isolated from sandy soil near a stream.</title>
        <authorList>
            <person name="Ko Y."/>
            <person name="Kim J.-H."/>
        </authorList>
    </citation>
    <scope>NUCLEOTIDE SEQUENCE [LARGE SCALE GENOMIC DNA]</scope>
    <source>
        <strain evidence="2 3">D13</strain>
        <plasmid evidence="3">Plasmid unnamed</plasmid>
    </source>
</reference>
<evidence type="ECO:0000313" key="2">
    <source>
        <dbReference type="EMBL" id="AVQ00382.1"/>
    </source>
</evidence>
<geneLocation type="plasmid" evidence="2">
    <name>unnamed</name>
</geneLocation>
<evidence type="ECO:0000313" key="3">
    <source>
        <dbReference type="Proteomes" id="UP000241074"/>
    </source>
</evidence>
<dbReference type="RefSeq" id="WP_106894299.1">
    <property type="nucleotide sequence ID" value="NZ_CP027861.1"/>
</dbReference>
<dbReference type="Gene3D" id="3.40.50.300">
    <property type="entry name" value="P-loop containing nucleotide triphosphate hydrolases"/>
    <property type="match status" value="1"/>
</dbReference>
<organism evidence="2 3">
    <name type="scientific">Ahniella affigens</name>
    <dbReference type="NCBI Taxonomy" id="2021234"/>
    <lineage>
        <taxon>Bacteria</taxon>
        <taxon>Pseudomonadati</taxon>
        <taxon>Pseudomonadota</taxon>
        <taxon>Gammaproteobacteria</taxon>
        <taxon>Lysobacterales</taxon>
        <taxon>Rhodanobacteraceae</taxon>
        <taxon>Ahniella</taxon>
    </lineage>
</organism>
<dbReference type="SMART" id="SM00382">
    <property type="entry name" value="AAA"/>
    <property type="match status" value="1"/>
</dbReference>
<sequence length="806" mass="88402">MTGTASRAAEAEIRGAFFSARAFDPDSGVFLLTDGTGFGFALTPVAGAGDLLRDKLLVALNLPFPPGSVVSISRFASPDIQPYLLAYQSLRRAERDPILASAARRRVDFLRAGANPTGKLPSARTSQVMVTVKLPMDSRSIEEQVHAASDISRSVEQALRSAQIHPSALNPETYIRFMNVLLNHGPNASWRGELHGEYDPEREISDQFLDSDTHIDLSSPFEIRLGAGAVAVLLHPKRIPDELPFGAALRYLCDTQTGVRGIREPCLITANLVYEDHDARSASLRADELYATNQADKSVSKYFPENRERLQSIRIMNESLKQGDRIVKTSIGMAVFGADSQTARAAATNAQTYWRELGMQLMLDAFALGPLFQNLLPFCADPKAQGFLKRFRTMTTRHALAFAPLLGSWRGTGTPTLSLVARDGEAMAVCPFDSQSGKNFYIAAKTGAGKSFFANELVVNLRMQGGRVYIIDAGKSYQNLAETLGGAFVDFDASKPIGLNPFPLIRDWNDEEDMIVTIFEAMATSKSPLSDFQRASLREHLSRMYEEFGSDSSVDRLIAVLAASTDQRMSDLATQLRPFGSSGAYGAYFNGPNTLDLSNPLSVYEVQALEHREALQRVVLLQLMYQINSEIYHGDVGVRKMLLIDEAWAMIAKPEMATFIFSFYRRIRKHGGSVGIITQSVADLYETSAGSQMTGGRVIAENSASVYLLAQKPESITAAVQSGRMPFNEWQVQQLRSVHTEPGVYSEIFCATERGSGIGRLIVSPADVLMYSTDPRDRAAIQVERAKGLSLSEAIAAVLTKRQVKP</sequence>
<dbReference type="Pfam" id="PF11130">
    <property type="entry name" value="TraC_F_IV"/>
    <property type="match status" value="1"/>
</dbReference>
<dbReference type="InterPro" id="IPR025955">
    <property type="entry name" value="TraC/Conjuga_ATPase"/>
</dbReference>
<dbReference type="OrthoDB" id="9816422at2"/>
<feature type="domain" description="AAA+ ATPase" evidence="1">
    <location>
        <begin position="436"/>
        <end position="776"/>
    </location>
</feature>
<dbReference type="AlphaFoldDB" id="A0A2P1PZW0"/>
<proteinExistence type="predicted"/>
<keyword evidence="2" id="KW-0614">Plasmid</keyword>
<dbReference type="Gene3D" id="1.10.8.730">
    <property type="match status" value="1"/>
</dbReference>